<feature type="non-terminal residue" evidence="2">
    <location>
        <position position="1"/>
    </location>
</feature>
<evidence type="ECO:0000256" key="1">
    <source>
        <dbReference type="SAM" id="MobiDB-lite"/>
    </source>
</evidence>
<organism evidence="2">
    <name type="scientific">marine sediment metagenome</name>
    <dbReference type="NCBI Taxonomy" id="412755"/>
    <lineage>
        <taxon>unclassified sequences</taxon>
        <taxon>metagenomes</taxon>
        <taxon>ecological metagenomes</taxon>
    </lineage>
</organism>
<gene>
    <name evidence="2" type="ORF">LCGC14_2827120</name>
</gene>
<name>A0A0F9ANM7_9ZZZZ</name>
<accession>A0A0F9ANM7</accession>
<reference evidence="2" key="1">
    <citation type="journal article" date="2015" name="Nature">
        <title>Complex archaea that bridge the gap between prokaryotes and eukaryotes.</title>
        <authorList>
            <person name="Spang A."/>
            <person name="Saw J.H."/>
            <person name="Jorgensen S.L."/>
            <person name="Zaremba-Niedzwiedzka K."/>
            <person name="Martijn J."/>
            <person name="Lind A.E."/>
            <person name="van Eijk R."/>
            <person name="Schleper C."/>
            <person name="Guy L."/>
            <person name="Ettema T.J."/>
        </authorList>
    </citation>
    <scope>NUCLEOTIDE SEQUENCE</scope>
</reference>
<dbReference type="EMBL" id="LAZR01053742">
    <property type="protein sequence ID" value="KKK80074.1"/>
    <property type="molecule type" value="Genomic_DNA"/>
</dbReference>
<evidence type="ECO:0000313" key="2">
    <source>
        <dbReference type="EMBL" id="KKK80074.1"/>
    </source>
</evidence>
<dbReference type="AlphaFoldDB" id="A0A0F9ANM7"/>
<proteinExistence type="predicted"/>
<comment type="caution">
    <text evidence="2">The sequence shown here is derived from an EMBL/GenBank/DDBJ whole genome shotgun (WGS) entry which is preliminary data.</text>
</comment>
<protein>
    <submittedName>
        <fullName evidence="2">Uncharacterized protein</fullName>
    </submittedName>
</protein>
<sequence length="217" mass="22840">LAPPERNCVKARPLDALRATLPPRRSCPASNLKRAACISNPRARSSPSNNAVTPEFALGTDIADDVLDRGIARPGPAGRRTGQGTRGQQAPLAALLARRALRRGPFLARLLAPLGRLVLQGLASRQRCFLLGLPGGLQGLLLCLAGLERASRLHACGSHAGHQGDFSTRTHQVLSVSMIPTTTPSAVAGRGAFISRHMRSSVPHPPGHSNISLSYSA</sequence>
<feature type="compositionally biased region" description="Low complexity" evidence="1">
    <location>
        <begin position="72"/>
        <end position="89"/>
    </location>
</feature>
<feature type="region of interest" description="Disordered" evidence="1">
    <location>
        <begin position="70"/>
        <end position="89"/>
    </location>
</feature>